<name>A0ABP8IP87_9BACT</name>
<evidence type="ECO:0000313" key="3">
    <source>
        <dbReference type="Proteomes" id="UP001501153"/>
    </source>
</evidence>
<dbReference type="RefSeq" id="WP_345237421.1">
    <property type="nucleotide sequence ID" value="NZ_BAABGZ010000073.1"/>
</dbReference>
<protein>
    <recommendedName>
        <fullName evidence="4">DUF1795 domain-containing protein</fullName>
    </recommendedName>
</protein>
<accession>A0ABP8IP87</accession>
<dbReference type="EMBL" id="BAABGZ010000073">
    <property type="protein sequence ID" value="GAA4365110.1"/>
    <property type="molecule type" value="Genomic_DNA"/>
</dbReference>
<feature type="signal peptide" evidence="1">
    <location>
        <begin position="1"/>
        <end position="18"/>
    </location>
</feature>
<keyword evidence="1" id="KW-0732">Signal</keyword>
<comment type="caution">
    <text evidence="2">The sequence shown here is derived from an EMBL/GenBank/DDBJ whole genome shotgun (WGS) entry which is preliminary data.</text>
</comment>
<evidence type="ECO:0000256" key="1">
    <source>
        <dbReference type="SAM" id="SignalP"/>
    </source>
</evidence>
<feature type="chain" id="PRO_5045471751" description="DUF1795 domain-containing protein" evidence="1">
    <location>
        <begin position="19"/>
        <end position="190"/>
    </location>
</feature>
<dbReference type="Proteomes" id="UP001501153">
    <property type="component" value="Unassembled WGS sequence"/>
</dbReference>
<reference evidence="3" key="1">
    <citation type="journal article" date="2019" name="Int. J. Syst. Evol. Microbiol.">
        <title>The Global Catalogue of Microorganisms (GCM) 10K type strain sequencing project: providing services to taxonomists for standard genome sequencing and annotation.</title>
        <authorList>
            <consortium name="The Broad Institute Genomics Platform"/>
            <consortium name="The Broad Institute Genome Sequencing Center for Infectious Disease"/>
            <person name="Wu L."/>
            <person name="Ma J."/>
        </authorList>
    </citation>
    <scope>NUCLEOTIDE SEQUENCE [LARGE SCALE GENOMIC DNA]</scope>
    <source>
        <strain evidence="3">JCM 17923</strain>
    </source>
</reference>
<gene>
    <name evidence="2" type="ORF">GCM10023185_35150</name>
</gene>
<organism evidence="2 3">
    <name type="scientific">Hymenobacter saemangeumensis</name>
    <dbReference type="NCBI Taxonomy" id="1084522"/>
    <lineage>
        <taxon>Bacteria</taxon>
        <taxon>Pseudomonadati</taxon>
        <taxon>Bacteroidota</taxon>
        <taxon>Cytophagia</taxon>
        <taxon>Cytophagales</taxon>
        <taxon>Hymenobacteraceae</taxon>
        <taxon>Hymenobacter</taxon>
    </lineage>
</organism>
<keyword evidence="3" id="KW-1185">Reference proteome</keyword>
<sequence length="190" mass="21068">MRHLLTTAALLLAGSATAQKFDATLGEAPAGFHWQVLPQVKAAMLLPDGWYYKAEGDKAAMTYYLTQEAIGETGEYQTGASLHVVRKVKSKTKQPAPTYAERLMMRTGFGKGQQMLEKSPLALGDRARHWVRYRDAPPDAEVRIVYQLALANGKTDTLYLFTFESPEKEWAEAWLLGQQMVGEAVLDGGM</sequence>
<evidence type="ECO:0000313" key="2">
    <source>
        <dbReference type="EMBL" id="GAA4365110.1"/>
    </source>
</evidence>
<evidence type="ECO:0008006" key="4">
    <source>
        <dbReference type="Google" id="ProtNLM"/>
    </source>
</evidence>
<proteinExistence type="predicted"/>